<reference evidence="2" key="1">
    <citation type="submission" date="2022-11" db="UniProtKB">
        <authorList>
            <consortium name="WormBaseParasite"/>
        </authorList>
    </citation>
    <scope>IDENTIFICATION</scope>
</reference>
<dbReference type="Proteomes" id="UP000887579">
    <property type="component" value="Unplaced"/>
</dbReference>
<dbReference type="WBParaSite" id="ES5_v2.g10110.t1">
    <property type="protein sequence ID" value="ES5_v2.g10110.t1"/>
    <property type="gene ID" value="ES5_v2.g10110"/>
</dbReference>
<evidence type="ECO:0000313" key="2">
    <source>
        <dbReference type="WBParaSite" id="ES5_v2.g10110.t1"/>
    </source>
</evidence>
<organism evidence="1 2">
    <name type="scientific">Panagrolaimus sp. ES5</name>
    <dbReference type="NCBI Taxonomy" id="591445"/>
    <lineage>
        <taxon>Eukaryota</taxon>
        <taxon>Metazoa</taxon>
        <taxon>Ecdysozoa</taxon>
        <taxon>Nematoda</taxon>
        <taxon>Chromadorea</taxon>
        <taxon>Rhabditida</taxon>
        <taxon>Tylenchina</taxon>
        <taxon>Panagrolaimomorpha</taxon>
        <taxon>Panagrolaimoidea</taxon>
        <taxon>Panagrolaimidae</taxon>
        <taxon>Panagrolaimus</taxon>
    </lineage>
</organism>
<evidence type="ECO:0000313" key="1">
    <source>
        <dbReference type="Proteomes" id="UP000887579"/>
    </source>
</evidence>
<sequence>MCSFFGQIAYGALMVLCLGLTLGSLFSPGWYSDGKDAHTGILTCNDKNLPDEVNKERCKQWFDAQPSAIKAVIYLMGAAILIEIFALFWTLASFCACCCRSHFLHVLPTAATITAILLAIAMILFAAKHEGIKPYNTDESKLDSISYSFWLGVGATLVAICASIMGSITSCLSDKCC</sequence>
<protein>
    <submittedName>
        <fullName evidence="2">Uncharacterized protein</fullName>
    </submittedName>
</protein>
<accession>A0AC34EZI3</accession>
<proteinExistence type="predicted"/>
<name>A0AC34EZI3_9BILA</name>